<proteinExistence type="predicted"/>
<keyword evidence="3" id="KW-1185">Reference proteome</keyword>
<dbReference type="Ensembl" id="ENSCJPT00005003297.1">
    <property type="protein sequence ID" value="ENSCJPP00005001889.1"/>
    <property type="gene ID" value="ENSCJPG00005001972.1"/>
</dbReference>
<dbReference type="Proteomes" id="UP000694412">
    <property type="component" value="Unassembled WGS sequence"/>
</dbReference>
<protein>
    <submittedName>
        <fullName evidence="2">Uncharacterized protein</fullName>
    </submittedName>
</protein>
<reference evidence="2" key="2">
    <citation type="submission" date="2025-09" db="UniProtKB">
        <authorList>
            <consortium name="Ensembl"/>
        </authorList>
    </citation>
    <scope>IDENTIFICATION</scope>
</reference>
<evidence type="ECO:0000313" key="2">
    <source>
        <dbReference type="Ensembl" id="ENSCJPP00005001889.1"/>
    </source>
</evidence>
<reference evidence="2" key="1">
    <citation type="submission" date="2025-08" db="UniProtKB">
        <authorList>
            <consortium name="Ensembl"/>
        </authorList>
    </citation>
    <scope>IDENTIFICATION</scope>
</reference>
<evidence type="ECO:0000313" key="3">
    <source>
        <dbReference type="Proteomes" id="UP000694412"/>
    </source>
</evidence>
<organism evidence="2 3">
    <name type="scientific">Coturnix japonica</name>
    <name type="common">Japanese quail</name>
    <name type="synonym">Coturnix coturnix japonica</name>
    <dbReference type="NCBI Taxonomy" id="93934"/>
    <lineage>
        <taxon>Eukaryota</taxon>
        <taxon>Metazoa</taxon>
        <taxon>Chordata</taxon>
        <taxon>Craniata</taxon>
        <taxon>Vertebrata</taxon>
        <taxon>Euteleostomi</taxon>
        <taxon>Archelosauria</taxon>
        <taxon>Archosauria</taxon>
        <taxon>Dinosauria</taxon>
        <taxon>Saurischia</taxon>
        <taxon>Theropoda</taxon>
        <taxon>Coelurosauria</taxon>
        <taxon>Aves</taxon>
        <taxon>Neognathae</taxon>
        <taxon>Galloanserae</taxon>
        <taxon>Galliformes</taxon>
        <taxon>Phasianidae</taxon>
        <taxon>Perdicinae</taxon>
        <taxon>Coturnix</taxon>
    </lineage>
</organism>
<name>A0A8C2SPK0_COTJA</name>
<feature type="region of interest" description="Disordered" evidence="1">
    <location>
        <begin position="1"/>
        <end position="89"/>
    </location>
</feature>
<sequence>MVVRAGGNKGPGLPGGGNEEGAAKGATFHTPSLGDEEFEIPPISLDSDPSLAVADFDELGDPPGPPQEPPFAPPYGVQPLDIPWESGRG</sequence>
<feature type="compositionally biased region" description="Gly residues" evidence="1">
    <location>
        <begin position="7"/>
        <end position="19"/>
    </location>
</feature>
<accession>A0A8C2SPK0</accession>
<dbReference type="AlphaFoldDB" id="A0A8C2SPK0"/>
<feature type="compositionally biased region" description="Pro residues" evidence="1">
    <location>
        <begin position="62"/>
        <end position="73"/>
    </location>
</feature>
<evidence type="ECO:0000256" key="1">
    <source>
        <dbReference type="SAM" id="MobiDB-lite"/>
    </source>
</evidence>